<feature type="non-terminal residue" evidence="1">
    <location>
        <position position="85"/>
    </location>
</feature>
<protein>
    <submittedName>
        <fullName evidence="1">Uncharacterized protein</fullName>
    </submittedName>
</protein>
<evidence type="ECO:0000313" key="1">
    <source>
        <dbReference type="EMBL" id="EQD57348.1"/>
    </source>
</evidence>
<dbReference type="EMBL" id="AUZZ01003298">
    <property type="protein sequence ID" value="EQD57348.1"/>
    <property type="molecule type" value="Genomic_DNA"/>
</dbReference>
<proteinExistence type="predicted"/>
<dbReference type="AlphaFoldDB" id="T1ALI3"/>
<reference evidence="1" key="2">
    <citation type="journal article" date="2014" name="ISME J.">
        <title>Microbial stratification in low pH oxic and suboxic macroscopic growths along an acid mine drainage.</title>
        <authorList>
            <person name="Mendez-Garcia C."/>
            <person name="Mesa V."/>
            <person name="Sprenger R.R."/>
            <person name="Richter M."/>
            <person name="Diez M.S."/>
            <person name="Solano J."/>
            <person name="Bargiela R."/>
            <person name="Golyshina O.V."/>
            <person name="Manteca A."/>
            <person name="Ramos J.L."/>
            <person name="Gallego J.R."/>
            <person name="Llorente I."/>
            <person name="Martins Dos Santos V.A."/>
            <person name="Jensen O.N."/>
            <person name="Pelaez A.I."/>
            <person name="Sanchez J."/>
            <person name="Ferrer M."/>
        </authorList>
    </citation>
    <scope>NUCLEOTIDE SEQUENCE</scope>
</reference>
<comment type="caution">
    <text evidence="1">The sequence shown here is derived from an EMBL/GenBank/DDBJ whole genome shotgun (WGS) entry which is preliminary data.</text>
</comment>
<accession>T1ALI3</accession>
<reference evidence="1" key="1">
    <citation type="submission" date="2013-08" db="EMBL/GenBank/DDBJ databases">
        <authorList>
            <person name="Mendez C."/>
            <person name="Richter M."/>
            <person name="Ferrer M."/>
            <person name="Sanchez J."/>
        </authorList>
    </citation>
    <scope>NUCLEOTIDE SEQUENCE</scope>
</reference>
<organism evidence="1">
    <name type="scientific">mine drainage metagenome</name>
    <dbReference type="NCBI Taxonomy" id="410659"/>
    <lineage>
        <taxon>unclassified sequences</taxon>
        <taxon>metagenomes</taxon>
        <taxon>ecological metagenomes</taxon>
    </lineage>
</organism>
<gene>
    <name evidence="1" type="ORF">B2A_04849</name>
</gene>
<sequence>MDGDYDNKGDIIDYTELMAQFKGLKSWLRNKIEDEKKIKDIQQGRKAGATKQEREIYEALQKLGSEGMELSANFNVARAKQVVVT</sequence>
<name>T1ALI3_9ZZZZ</name>